<proteinExistence type="predicted"/>
<comment type="caution">
    <text evidence="1">The sequence shown here is derived from an EMBL/GenBank/DDBJ whole genome shotgun (WGS) entry which is preliminary data.</text>
</comment>
<evidence type="ECO:0000313" key="1">
    <source>
        <dbReference type="EMBL" id="KLV07976.1"/>
    </source>
</evidence>
<organism evidence="1 2">
    <name type="scientific">Photobacterium ganghwense</name>
    <dbReference type="NCBI Taxonomy" id="320778"/>
    <lineage>
        <taxon>Bacteria</taxon>
        <taxon>Pseudomonadati</taxon>
        <taxon>Pseudomonadota</taxon>
        <taxon>Gammaproteobacteria</taxon>
        <taxon>Vibrionales</taxon>
        <taxon>Vibrionaceae</taxon>
        <taxon>Photobacterium</taxon>
    </lineage>
</organism>
<keyword evidence="2" id="KW-1185">Reference proteome</keyword>
<protein>
    <recommendedName>
        <fullName evidence="3">Tail protein</fullName>
    </recommendedName>
</protein>
<reference evidence="1 2" key="1">
    <citation type="submission" date="2015-05" db="EMBL/GenBank/DDBJ databases">
        <title>Photobacterium galathea sp. nov.</title>
        <authorList>
            <person name="Machado H."/>
            <person name="Gram L."/>
        </authorList>
    </citation>
    <scope>NUCLEOTIDE SEQUENCE [LARGE SCALE GENOMIC DNA]</scope>
    <source>
        <strain evidence="1 2">DSM 22954</strain>
    </source>
</reference>
<dbReference type="RefSeq" id="WP_047885869.1">
    <property type="nucleotide sequence ID" value="NZ_CP071326.1"/>
</dbReference>
<evidence type="ECO:0008006" key="3">
    <source>
        <dbReference type="Google" id="ProtNLM"/>
    </source>
</evidence>
<gene>
    <name evidence="1" type="ORF">ABT57_14100</name>
</gene>
<sequence length="160" mass="17967">METKLQHLHGFLVDSLKGLVHPGKIHASQAGGKVIVDGEDRGNEGYRIAYWQYDAGVLIESFPHLKMDPKTLFAMLACWISQFDGDRDVLDDLSDPEIEVDENNEATADVLIRITFAEQIEIVPDENGPIVWNDIRYKLNPVDIWVAEEAEITNDAGNYA</sequence>
<dbReference type="AlphaFoldDB" id="A0A0J1H8I6"/>
<name>A0A0J1H8I6_9GAMM</name>
<dbReference type="EMBL" id="LDOU01000015">
    <property type="protein sequence ID" value="KLV07976.1"/>
    <property type="molecule type" value="Genomic_DNA"/>
</dbReference>
<dbReference type="InterPro" id="IPR009678">
    <property type="entry name" value="Phage_tail_completion_R"/>
</dbReference>
<dbReference type="STRING" id="320778.ABT57_14100"/>
<accession>A0A0J1H8I6</accession>
<dbReference type="PATRIC" id="fig|320778.3.peg.3067"/>
<dbReference type="Proteomes" id="UP000035909">
    <property type="component" value="Unassembled WGS sequence"/>
</dbReference>
<dbReference type="OrthoDB" id="5816387at2"/>
<dbReference type="Pfam" id="PF06891">
    <property type="entry name" value="P2_Phage_GpR"/>
    <property type="match status" value="1"/>
</dbReference>
<evidence type="ECO:0000313" key="2">
    <source>
        <dbReference type="Proteomes" id="UP000035909"/>
    </source>
</evidence>